<dbReference type="EMBL" id="JASCZI010181283">
    <property type="protein sequence ID" value="MED6180980.1"/>
    <property type="molecule type" value="Genomic_DNA"/>
</dbReference>
<reference evidence="6 7" key="1">
    <citation type="journal article" date="2023" name="Plants (Basel)">
        <title>Bridging the Gap: Combining Genomics and Transcriptomics Approaches to Understand Stylosanthes scabra, an Orphan Legume from the Brazilian Caatinga.</title>
        <authorList>
            <person name="Ferreira-Neto J.R.C."/>
            <person name="da Silva M.D."/>
            <person name="Binneck E."/>
            <person name="de Melo N.F."/>
            <person name="da Silva R.H."/>
            <person name="de Melo A.L.T.M."/>
            <person name="Pandolfi V."/>
            <person name="Bustamante F.O."/>
            <person name="Brasileiro-Vidal A.C."/>
            <person name="Benko-Iseppon A.M."/>
        </authorList>
    </citation>
    <scope>NUCLEOTIDE SEQUENCE [LARGE SCALE GENOMIC DNA]</scope>
    <source>
        <tissue evidence="6">Leaves</tissue>
    </source>
</reference>
<dbReference type="InterPro" id="IPR032675">
    <property type="entry name" value="LRR_dom_sf"/>
</dbReference>
<evidence type="ECO:0000256" key="2">
    <source>
        <dbReference type="ARBA" id="ARBA00022737"/>
    </source>
</evidence>
<evidence type="ECO:0000259" key="4">
    <source>
        <dbReference type="Pfam" id="PF20160"/>
    </source>
</evidence>
<feature type="domain" description="C-JID" evidence="4">
    <location>
        <begin position="565"/>
        <end position="725"/>
    </location>
</feature>
<dbReference type="Pfam" id="PF20160">
    <property type="entry name" value="C-JID"/>
    <property type="match status" value="1"/>
</dbReference>
<evidence type="ECO:0000313" key="7">
    <source>
        <dbReference type="Proteomes" id="UP001341840"/>
    </source>
</evidence>
<feature type="compositionally biased region" description="Acidic residues" evidence="3">
    <location>
        <begin position="779"/>
        <end position="801"/>
    </location>
</feature>
<feature type="region of interest" description="Disordered" evidence="3">
    <location>
        <begin position="775"/>
        <end position="801"/>
    </location>
</feature>
<evidence type="ECO:0000256" key="3">
    <source>
        <dbReference type="SAM" id="MobiDB-lite"/>
    </source>
</evidence>
<dbReference type="InterPro" id="IPR011713">
    <property type="entry name" value="Leu-rich_rpt_3"/>
</dbReference>
<dbReference type="Pfam" id="PF07725">
    <property type="entry name" value="LRR_3"/>
    <property type="match status" value="1"/>
</dbReference>
<sequence>MCLGAGSRIIVTTRDEQILIAARVRDIYKVQELSFESSLELFCLKAFHKSYPENGYEKLSKMAIKYTKGIPLALKVLGSFLCSRSAVAWESALRKLKTHPDSSIFNVLKLSYDGLDDSEKNIFLDIAFFFNGECKDNVIRFLDSCDFFADIGIDTLERKALITISNNRIEMHDLIQQMGWEVVSKESNKDPGKLTRINRTEDFYNLLKDSEGKKSVEGIMCYLSQSGDLHLHADTFKNMPHLRFLKLYSYWDQQSNVYDHTTLEPFSAKLRYLEWNNYPLNSLPSRFCAEKLVEIRMPYSEISKLWDGKQDLENLTVLDLCGCMKLVELPDFSKATKLKTIDLCYCEKLCQLHPSILYIQTLEQLHLNGCTELKSVKGNLKSLIELYANKCSSLEEISVSSETVRNLCFCSSRIKNLPNEFSCFISLEYLCLCDCTELIELPHNIKTLSSLRTLEVRGCCGLQYIPELPPSIQVFRADGCTSLERIFSLKAVFSLNRRKISFVNCMRLEEESVNDIMEDAHLTIFRNVLLCSEEPDLMNCNHYLETDGLVCYPNYLDVKGSVCYPGYRVPEWFSCQTEEASITVELDQPYYRLLGFFFCCIVSHKLPPHYFKERDGGVNIKCEYRHLGNDVEHPFVYEWLYFIDERRCKSDHVLIWNDPTFNSYILCKAGFIRGCYGSDDHDSTCNETMSFRFSIDRPEKGKRVEKREDDDEDCFIKGCGVFPVYASTVLNVIHELELEFKLNPHYDTTTGMDLEALRSAMIRMIRAKSISIPGYDSSCDSEEGSFSDSEEGSFSDQEEEW</sequence>
<dbReference type="Pfam" id="PF23282">
    <property type="entry name" value="WHD_ROQ1"/>
    <property type="match status" value="1"/>
</dbReference>
<accession>A0ABU6W8S6</accession>
<dbReference type="Proteomes" id="UP001341840">
    <property type="component" value="Unassembled WGS sequence"/>
</dbReference>
<dbReference type="SUPFAM" id="SSF46785">
    <property type="entry name" value="Winged helix' DNA-binding domain"/>
    <property type="match status" value="1"/>
</dbReference>
<name>A0ABU6W8S6_9FABA</name>
<keyword evidence="2" id="KW-0677">Repeat</keyword>
<dbReference type="PRINTS" id="PR00364">
    <property type="entry name" value="DISEASERSIST"/>
</dbReference>
<dbReference type="Gene3D" id="1.10.8.430">
    <property type="entry name" value="Helical domain of apoptotic protease-activating factors"/>
    <property type="match status" value="1"/>
</dbReference>
<comment type="caution">
    <text evidence="6">The sequence shown here is derived from an EMBL/GenBank/DDBJ whole genome shotgun (WGS) entry which is preliminary data.</text>
</comment>
<dbReference type="InterPro" id="IPR042197">
    <property type="entry name" value="Apaf_helical"/>
</dbReference>
<dbReference type="PANTHER" id="PTHR11017:SF243">
    <property type="entry name" value="ADP-RIBOSYL CYCLASE_CYCLIC ADP-RIBOSE HYDROLASE"/>
    <property type="match status" value="1"/>
</dbReference>
<dbReference type="PANTHER" id="PTHR11017">
    <property type="entry name" value="LEUCINE-RICH REPEAT-CONTAINING PROTEIN"/>
    <property type="match status" value="1"/>
</dbReference>
<dbReference type="Gene3D" id="3.80.10.10">
    <property type="entry name" value="Ribonuclease Inhibitor"/>
    <property type="match status" value="2"/>
</dbReference>
<organism evidence="6 7">
    <name type="scientific">Stylosanthes scabra</name>
    <dbReference type="NCBI Taxonomy" id="79078"/>
    <lineage>
        <taxon>Eukaryota</taxon>
        <taxon>Viridiplantae</taxon>
        <taxon>Streptophyta</taxon>
        <taxon>Embryophyta</taxon>
        <taxon>Tracheophyta</taxon>
        <taxon>Spermatophyta</taxon>
        <taxon>Magnoliopsida</taxon>
        <taxon>eudicotyledons</taxon>
        <taxon>Gunneridae</taxon>
        <taxon>Pentapetalae</taxon>
        <taxon>rosids</taxon>
        <taxon>fabids</taxon>
        <taxon>Fabales</taxon>
        <taxon>Fabaceae</taxon>
        <taxon>Papilionoideae</taxon>
        <taxon>50 kb inversion clade</taxon>
        <taxon>dalbergioids sensu lato</taxon>
        <taxon>Dalbergieae</taxon>
        <taxon>Pterocarpus clade</taxon>
        <taxon>Stylosanthes</taxon>
    </lineage>
</organism>
<protein>
    <submittedName>
        <fullName evidence="6">Uncharacterized protein</fullName>
    </submittedName>
</protein>
<dbReference type="SUPFAM" id="SSF52540">
    <property type="entry name" value="P-loop containing nucleoside triphosphate hydrolases"/>
    <property type="match status" value="1"/>
</dbReference>
<dbReference type="InterPro" id="IPR044974">
    <property type="entry name" value="Disease_R_plants"/>
</dbReference>
<proteinExistence type="predicted"/>
<dbReference type="InterPro" id="IPR045344">
    <property type="entry name" value="C-JID"/>
</dbReference>
<dbReference type="InterPro" id="IPR058192">
    <property type="entry name" value="WHD_ROQ1-like"/>
</dbReference>
<dbReference type="InterPro" id="IPR036390">
    <property type="entry name" value="WH_DNA-bd_sf"/>
</dbReference>
<dbReference type="InterPro" id="IPR027417">
    <property type="entry name" value="P-loop_NTPase"/>
</dbReference>
<keyword evidence="1" id="KW-0433">Leucine-rich repeat</keyword>
<evidence type="ECO:0000256" key="1">
    <source>
        <dbReference type="ARBA" id="ARBA00022614"/>
    </source>
</evidence>
<feature type="domain" description="Disease resistance protein Roq1-like winged-helix" evidence="5">
    <location>
        <begin position="118"/>
        <end position="187"/>
    </location>
</feature>
<dbReference type="SUPFAM" id="SSF52058">
    <property type="entry name" value="L domain-like"/>
    <property type="match status" value="1"/>
</dbReference>
<gene>
    <name evidence="6" type="ORF">PIB30_014959</name>
</gene>
<evidence type="ECO:0000313" key="6">
    <source>
        <dbReference type="EMBL" id="MED6180980.1"/>
    </source>
</evidence>
<keyword evidence="7" id="KW-1185">Reference proteome</keyword>
<evidence type="ECO:0000259" key="5">
    <source>
        <dbReference type="Pfam" id="PF23282"/>
    </source>
</evidence>